<dbReference type="PANTHER" id="PTHR30629">
    <property type="entry name" value="PROPHAGE INTEGRASE"/>
    <property type="match status" value="1"/>
</dbReference>
<evidence type="ECO:0000256" key="3">
    <source>
        <dbReference type="ARBA" id="ARBA00023125"/>
    </source>
</evidence>
<dbReference type="RefSeq" id="WP_095667563.1">
    <property type="nucleotide sequence ID" value="NZ_NRSS01000004.1"/>
</dbReference>
<evidence type="ECO:0000313" key="8">
    <source>
        <dbReference type="EMBL" id="PAW55581.1"/>
    </source>
</evidence>
<dbReference type="InterPro" id="IPR025166">
    <property type="entry name" value="Integrase_DNA_bind_dom"/>
</dbReference>
<dbReference type="GO" id="GO:0015074">
    <property type="term" value="P:DNA integration"/>
    <property type="evidence" value="ECO:0007669"/>
    <property type="project" value="UniProtKB-KW"/>
</dbReference>
<feature type="domain" description="Core-binding (CB)" evidence="7">
    <location>
        <begin position="98"/>
        <end position="182"/>
    </location>
</feature>
<dbReference type="Pfam" id="PF00589">
    <property type="entry name" value="Phage_integrase"/>
    <property type="match status" value="1"/>
</dbReference>
<evidence type="ECO:0000259" key="7">
    <source>
        <dbReference type="PROSITE" id="PS51900"/>
    </source>
</evidence>
<keyword evidence="4" id="KW-0233">DNA recombination</keyword>
<gene>
    <name evidence="8" type="ORF">CKQ80_09765</name>
</gene>
<accession>A0A2A2PK33</accession>
<keyword evidence="2" id="KW-0229">DNA integration</keyword>
<dbReference type="InterPro" id="IPR050808">
    <property type="entry name" value="Phage_Integrase"/>
</dbReference>
<name>A0A2A2PK33_9PSED</name>
<dbReference type="PROSITE" id="PS51898">
    <property type="entry name" value="TYR_RECOMBINASE"/>
    <property type="match status" value="1"/>
</dbReference>
<comment type="caution">
    <text evidence="8">The sequence shown here is derived from an EMBL/GenBank/DDBJ whole genome shotgun (WGS) entry which is preliminary data.</text>
</comment>
<dbReference type="EMBL" id="NRST01000001">
    <property type="protein sequence ID" value="PAW55581.1"/>
    <property type="molecule type" value="Genomic_DNA"/>
</dbReference>
<dbReference type="Pfam" id="PF22022">
    <property type="entry name" value="Phage_int_M"/>
    <property type="match status" value="1"/>
</dbReference>
<dbReference type="InterPro" id="IPR010998">
    <property type="entry name" value="Integrase_recombinase_N"/>
</dbReference>
<feature type="domain" description="Tyr recombinase" evidence="6">
    <location>
        <begin position="206"/>
        <end position="396"/>
    </location>
</feature>
<evidence type="ECO:0000256" key="1">
    <source>
        <dbReference type="ARBA" id="ARBA00008857"/>
    </source>
</evidence>
<dbReference type="PANTHER" id="PTHR30629:SF2">
    <property type="entry name" value="PROPHAGE INTEGRASE INTS-RELATED"/>
    <property type="match status" value="1"/>
</dbReference>
<dbReference type="SUPFAM" id="SSF56349">
    <property type="entry name" value="DNA breaking-rejoining enzymes"/>
    <property type="match status" value="1"/>
</dbReference>
<evidence type="ECO:0000259" key="6">
    <source>
        <dbReference type="PROSITE" id="PS51898"/>
    </source>
</evidence>
<evidence type="ECO:0000256" key="4">
    <source>
        <dbReference type="ARBA" id="ARBA00023172"/>
    </source>
</evidence>
<evidence type="ECO:0000313" key="9">
    <source>
        <dbReference type="Proteomes" id="UP000217830"/>
    </source>
</evidence>
<dbReference type="InterPro" id="IPR038488">
    <property type="entry name" value="Integrase_DNA-bd_sf"/>
</dbReference>
<protein>
    <submittedName>
        <fullName evidence="8">Integrase</fullName>
    </submittedName>
</protein>
<keyword evidence="9" id="KW-1185">Reference proteome</keyword>
<comment type="similarity">
    <text evidence="1">Belongs to the 'phage' integrase family.</text>
</comment>
<dbReference type="GO" id="GO:0003677">
    <property type="term" value="F:DNA binding"/>
    <property type="evidence" value="ECO:0007669"/>
    <property type="project" value="UniProtKB-UniRule"/>
</dbReference>
<dbReference type="PROSITE" id="PS51900">
    <property type="entry name" value="CB"/>
    <property type="match status" value="1"/>
</dbReference>
<evidence type="ECO:0000256" key="5">
    <source>
        <dbReference type="PROSITE-ProRule" id="PRU01248"/>
    </source>
</evidence>
<dbReference type="InterPro" id="IPR002104">
    <property type="entry name" value="Integrase_catalytic"/>
</dbReference>
<dbReference type="Gene3D" id="3.30.160.390">
    <property type="entry name" value="Integrase, DNA-binding domain"/>
    <property type="match status" value="1"/>
</dbReference>
<dbReference type="Gene3D" id="1.10.443.10">
    <property type="entry name" value="Intergrase catalytic core"/>
    <property type="match status" value="1"/>
</dbReference>
<dbReference type="InterPro" id="IPR053876">
    <property type="entry name" value="Phage_int_M"/>
</dbReference>
<organism evidence="8 9">
    <name type="scientific">Pseudomonas moraviensis</name>
    <dbReference type="NCBI Taxonomy" id="321662"/>
    <lineage>
        <taxon>Bacteria</taxon>
        <taxon>Pseudomonadati</taxon>
        <taxon>Pseudomonadota</taxon>
        <taxon>Gammaproteobacteria</taxon>
        <taxon>Pseudomonadales</taxon>
        <taxon>Pseudomonadaceae</taxon>
        <taxon>Pseudomonas</taxon>
    </lineage>
</organism>
<proteinExistence type="inferred from homology"/>
<sequence length="410" mass="46354">MPLTDTAVRQAKPADKDFTITDGSGLSLFIASNGTKSWHFRFSWHGKQPRMSLGTYPEITLKEARELRDQARSLVAKGIDPRSQRREEKRVAAGNAVKTFEVVANEWHKFKSPRVADSKKGSAYQSRFYLDKDLIPVLGKIPIADVRRGDVLTALRRIEDRGSLNSARKCRAWLNEIFRYGIASGYLEMNPASDLDIVAAKEPPVKHNPMLRQHQLKKFLHDLRAFKGTAGYVKSAIRILLLTGVRTGEVRQATISQFDLDNALWTIPPDTVKQLRKVIRSKGGDEIPPYLVPLSRQAVEEVRKVHKLTGCYKLLIAGRNEPTRPLSDNTVNNALRRMGYDDQLTGHGIRATISTALNEMGYNEDWIEAQLSHASSSKVRKTYNHAEYVEQRRGMMQDWADYLDALEAEA</sequence>
<dbReference type="CDD" id="cd00801">
    <property type="entry name" value="INT_P4_C"/>
    <property type="match status" value="1"/>
</dbReference>
<dbReference type="InterPro" id="IPR044068">
    <property type="entry name" value="CB"/>
</dbReference>
<dbReference type="InterPro" id="IPR011010">
    <property type="entry name" value="DNA_brk_join_enz"/>
</dbReference>
<dbReference type="Pfam" id="PF13356">
    <property type="entry name" value="Arm-DNA-bind_3"/>
    <property type="match status" value="1"/>
</dbReference>
<dbReference type="Gene3D" id="1.10.150.130">
    <property type="match status" value="1"/>
</dbReference>
<dbReference type="Proteomes" id="UP000217830">
    <property type="component" value="Unassembled WGS sequence"/>
</dbReference>
<dbReference type="InterPro" id="IPR013762">
    <property type="entry name" value="Integrase-like_cat_sf"/>
</dbReference>
<reference evidence="8 9" key="1">
    <citation type="submission" date="2017-08" db="EMBL/GenBank/DDBJ databases">
        <title>Draft Genome Sequence of Pseudomonas moraviensis TYU6, isolated from Taxus cuspidata by using PacBio Single-Molecule Real-Time Technology.</title>
        <authorList>
            <person name="Baek K.-H."/>
            <person name="Mishra A.K."/>
        </authorList>
    </citation>
    <scope>NUCLEOTIDE SEQUENCE [LARGE SCALE GENOMIC DNA]</scope>
    <source>
        <strain evidence="8 9">TYU6</strain>
    </source>
</reference>
<evidence type="ECO:0000256" key="2">
    <source>
        <dbReference type="ARBA" id="ARBA00022908"/>
    </source>
</evidence>
<dbReference type="AlphaFoldDB" id="A0A2A2PK33"/>
<keyword evidence="3 5" id="KW-0238">DNA-binding</keyword>
<dbReference type="GO" id="GO:0006310">
    <property type="term" value="P:DNA recombination"/>
    <property type="evidence" value="ECO:0007669"/>
    <property type="project" value="UniProtKB-KW"/>
</dbReference>